<dbReference type="EMBL" id="JAVDVX010000003">
    <property type="protein sequence ID" value="MDR7089934.1"/>
    <property type="molecule type" value="Genomic_DNA"/>
</dbReference>
<reference evidence="5 6" key="1">
    <citation type="submission" date="2023-07" db="EMBL/GenBank/DDBJ databases">
        <title>Sorghum-associated microbial communities from plants grown in Nebraska, USA.</title>
        <authorList>
            <person name="Schachtman D."/>
        </authorList>
    </citation>
    <scope>NUCLEOTIDE SEQUENCE [LARGE SCALE GENOMIC DNA]</scope>
    <source>
        <strain evidence="5 6">BE190</strain>
    </source>
</reference>
<dbReference type="PANTHER" id="PTHR43037">
    <property type="entry name" value="UNNAMED PRODUCT-RELATED"/>
    <property type="match status" value="1"/>
</dbReference>
<evidence type="ECO:0000256" key="1">
    <source>
        <dbReference type="ARBA" id="ARBA00022729"/>
    </source>
</evidence>
<organism evidence="5 6">
    <name type="scientific">Cellvibrio fibrivorans</name>
    <dbReference type="NCBI Taxonomy" id="126350"/>
    <lineage>
        <taxon>Bacteria</taxon>
        <taxon>Pseudomonadati</taxon>
        <taxon>Pseudomonadota</taxon>
        <taxon>Gammaproteobacteria</taxon>
        <taxon>Cellvibrionales</taxon>
        <taxon>Cellvibrionaceae</taxon>
        <taxon>Cellvibrio</taxon>
    </lineage>
</organism>
<keyword evidence="6" id="KW-1185">Reference proteome</keyword>
<dbReference type="InterPro" id="IPR003140">
    <property type="entry name" value="PLipase/COase/thioEstase"/>
</dbReference>
<evidence type="ECO:0000259" key="3">
    <source>
        <dbReference type="Pfam" id="PF02230"/>
    </source>
</evidence>
<dbReference type="InterPro" id="IPR013783">
    <property type="entry name" value="Ig-like_fold"/>
</dbReference>
<proteinExistence type="predicted"/>
<keyword evidence="1" id="KW-0732">Signal</keyword>
<name>A0ABU1UXK6_9GAMM</name>
<protein>
    <submittedName>
        <fullName evidence="5">Esterase</fullName>
    </submittedName>
</protein>
<dbReference type="InterPro" id="IPR032179">
    <property type="entry name" value="Cry22Aa_Ig-like"/>
</dbReference>
<evidence type="ECO:0000256" key="2">
    <source>
        <dbReference type="ARBA" id="ARBA00022801"/>
    </source>
</evidence>
<accession>A0ABU1UXK6</accession>
<comment type="caution">
    <text evidence="5">The sequence shown here is derived from an EMBL/GenBank/DDBJ whole genome shotgun (WGS) entry which is preliminary data.</text>
</comment>
<dbReference type="Gene3D" id="3.40.50.1820">
    <property type="entry name" value="alpha/beta hydrolase"/>
    <property type="match status" value="1"/>
</dbReference>
<dbReference type="InterPro" id="IPR050955">
    <property type="entry name" value="Plant_Biomass_Hydrol_Est"/>
</dbReference>
<dbReference type="InterPro" id="IPR029058">
    <property type="entry name" value="AB_hydrolase_fold"/>
</dbReference>
<sequence length="394" mass="43950">MIQNNLTFFAALAFVFLLIGCGGGSSSSENRPPVVSNSSVPAPLPRECILQPVVAVATDAPLITLNGDRVIDIPLGGTYLDAGAIAKDQNGNDLTSLISTTGLDKINTNQQADYFIRYDVKDSAGRIAASKHRIVRVFTNTPKKYSLRPFDSTSAPMGFLEHLPVYIGSEPHKQYPLLIVAHGWEHFVQQSPVNNRLLTLQYGANIYRVFDENRWPDSRPFIVLEPQRCLDIGDNEWHQVDQLIEWALAAYPVDPQRIYMTGMSAGGYFTYRYPLLYPNRLAAIAPMSAGGPVENPTAITQFCKAMTQLPIWAFHGDADSTVPVNHTFYTIDILKQQCLTSPTPKVTIVSNGDHVIANQIWDDSYIGKGDLKYDRQSESIYDWFLRFTLDKTNE</sequence>
<evidence type="ECO:0000313" key="5">
    <source>
        <dbReference type="EMBL" id="MDR7089934.1"/>
    </source>
</evidence>
<gene>
    <name evidence="5" type="ORF">J2X05_001956</name>
</gene>
<dbReference type="SUPFAM" id="SSF53474">
    <property type="entry name" value="alpha/beta-Hydrolases"/>
    <property type="match status" value="1"/>
</dbReference>
<dbReference type="Gene3D" id="2.60.40.10">
    <property type="entry name" value="Immunoglobulins"/>
    <property type="match status" value="1"/>
</dbReference>
<evidence type="ECO:0000259" key="4">
    <source>
        <dbReference type="Pfam" id="PF16403"/>
    </source>
</evidence>
<dbReference type="PANTHER" id="PTHR43037:SF5">
    <property type="entry name" value="FERULOYL ESTERASE"/>
    <property type="match status" value="1"/>
</dbReference>
<dbReference type="Pfam" id="PF02230">
    <property type="entry name" value="Abhydrolase_2"/>
    <property type="match status" value="1"/>
</dbReference>
<dbReference type="Pfam" id="PF16403">
    <property type="entry name" value="Bact_surface_Ig-like"/>
    <property type="match status" value="1"/>
</dbReference>
<dbReference type="Proteomes" id="UP001253595">
    <property type="component" value="Unassembled WGS sequence"/>
</dbReference>
<evidence type="ECO:0000313" key="6">
    <source>
        <dbReference type="Proteomes" id="UP001253595"/>
    </source>
</evidence>
<feature type="domain" description="Phospholipase/carboxylesterase/thioesterase" evidence="3">
    <location>
        <begin position="235"/>
        <end position="350"/>
    </location>
</feature>
<keyword evidence="2" id="KW-0378">Hydrolase</keyword>
<dbReference type="RefSeq" id="WP_310071814.1">
    <property type="nucleotide sequence ID" value="NZ_JAVDVX010000003.1"/>
</dbReference>
<feature type="domain" description="Pesticidal crystal protein Cry22Aa Ig-like" evidence="4">
    <location>
        <begin position="63"/>
        <end position="137"/>
    </location>
</feature>